<evidence type="ECO:0000259" key="4">
    <source>
        <dbReference type="SMART" id="SM00969"/>
    </source>
</evidence>
<dbReference type="InterPro" id="IPR050663">
    <property type="entry name" value="Ankyrin-SOCS_Box"/>
</dbReference>
<name>A0A8S3ZAY0_9EUPU</name>
<organism evidence="5 6">
    <name type="scientific">Candidula unifasciata</name>
    <dbReference type="NCBI Taxonomy" id="100452"/>
    <lineage>
        <taxon>Eukaryota</taxon>
        <taxon>Metazoa</taxon>
        <taxon>Spiralia</taxon>
        <taxon>Lophotrochozoa</taxon>
        <taxon>Mollusca</taxon>
        <taxon>Gastropoda</taxon>
        <taxon>Heterobranchia</taxon>
        <taxon>Euthyneura</taxon>
        <taxon>Panpulmonata</taxon>
        <taxon>Eupulmonata</taxon>
        <taxon>Stylommatophora</taxon>
        <taxon>Helicina</taxon>
        <taxon>Helicoidea</taxon>
        <taxon>Geomitridae</taxon>
        <taxon>Candidula</taxon>
    </lineage>
</organism>
<dbReference type="OrthoDB" id="194358at2759"/>
<dbReference type="Gene3D" id="1.25.40.20">
    <property type="entry name" value="Ankyrin repeat-containing domain"/>
    <property type="match status" value="3"/>
</dbReference>
<dbReference type="AlphaFoldDB" id="A0A8S3ZAY0"/>
<keyword evidence="6" id="KW-1185">Reference proteome</keyword>
<feature type="repeat" description="ANK" evidence="3">
    <location>
        <begin position="101"/>
        <end position="133"/>
    </location>
</feature>
<dbReference type="PANTHER" id="PTHR24193:SF121">
    <property type="entry name" value="ADA2A-CONTAINING COMPLEX COMPONENT 3, ISOFORM D"/>
    <property type="match status" value="1"/>
</dbReference>
<evidence type="ECO:0000256" key="2">
    <source>
        <dbReference type="ARBA" id="ARBA00023043"/>
    </source>
</evidence>
<dbReference type="Pfam" id="PF00023">
    <property type="entry name" value="Ank"/>
    <property type="match status" value="1"/>
</dbReference>
<feature type="domain" description="SOCS box" evidence="4">
    <location>
        <begin position="360"/>
        <end position="400"/>
    </location>
</feature>
<dbReference type="PROSITE" id="PS50297">
    <property type="entry name" value="ANK_REP_REGION"/>
    <property type="match status" value="4"/>
</dbReference>
<evidence type="ECO:0000313" key="5">
    <source>
        <dbReference type="EMBL" id="CAG5124226.1"/>
    </source>
</evidence>
<keyword evidence="1" id="KW-0677">Repeat</keyword>
<dbReference type="SMART" id="SM00969">
    <property type="entry name" value="SOCS_box"/>
    <property type="match status" value="1"/>
</dbReference>
<feature type="repeat" description="ANK" evidence="3">
    <location>
        <begin position="245"/>
        <end position="279"/>
    </location>
</feature>
<dbReference type="GO" id="GO:0000976">
    <property type="term" value="F:transcription cis-regulatory region binding"/>
    <property type="evidence" value="ECO:0007669"/>
    <property type="project" value="TreeGrafter"/>
</dbReference>
<dbReference type="SUPFAM" id="SSF48403">
    <property type="entry name" value="Ankyrin repeat"/>
    <property type="match status" value="2"/>
</dbReference>
<dbReference type="InterPro" id="IPR002110">
    <property type="entry name" value="Ankyrin_rpt"/>
</dbReference>
<keyword evidence="2 3" id="KW-0040">ANK repeat</keyword>
<feature type="repeat" description="ANK" evidence="3">
    <location>
        <begin position="540"/>
        <end position="572"/>
    </location>
</feature>
<dbReference type="Pfam" id="PF12796">
    <property type="entry name" value="Ank_2"/>
    <property type="match status" value="3"/>
</dbReference>
<reference evidence="5" key="1">
    <citation type="submission" date="2021-04" db="EMBL/GenBank/DDBJ databases">
        <authorList>
            <consortium name="Molecular Ecology Group"/>
        </authorList>
    </citation>
    <scope>NUCLEOTIDE SEQUENCE</scope>
</reference>
<accession>A0A8S3ZAY0</accession>
<dbReference type="EMBL" id="CAJHNH020001729">
    <property type="protein sequence ID" value="CAG5124226.1"/>
    <property type="molecule type" value="Genomic_DNA"/>
</dbReference>
<evidence type="ECO:0000313" key="6">
    <source>
        <dbReference type="Proteomes" id="UP000678393"/>
    </source>
</evidence>
<evidence type="ECO:0000256" key="3">
    <source>
        <dbReference type="PROSITE-ProRule" id="PRU00023"/>
    </source>
</evidence>
<dbReference type="SMART" id="SM00248">
    <property type="entry name" value="ANK"/>
    <property type="match status" value="12"/>
</dbReference>
<dbReference type="PANTHER" id="PTHR24193">
    <property type="entry name" value="ANKYRIN REPEAT PROTEIN"/>
    <property type="match status" value="1"/>
</dbReference>
<protein>
    <recommendedName>
        <fullName evidence="4">SOCS box domain-containing protein</fullName>
    </recommendedName>
</protein>
<feature type="repeat" description="ANK" evidence="3">
    <location>
        <begin position="212"/>
        <end position="244"/>
    </location>
</feature>
<dbReference type="GO" id="GO:0045944">
    <property type="term" value="P:positive regulation of transcription by RNA polymerase II"/>
    <property type="evidence" value="ECO:0007669"/>
    <property type="project" value="TreeGrafter"/>
</dbReference>
<dbReference type="Pfam" id="PF13857">
    <property type="entry name" value="Ank_5"/>
    <property type="match status" value="1"/>
</dbReference>
<gene>
    <name evidence="5" type="ORF">CUNI_LOCUS9784</name>
</gene>
<proteinExistence type="predicted"/>
<dbReference type="Proteomes" id="UP000678393">
    <property type="component" value="Unassembled WGS sequence"/>
</dbReference>
<dbReference type="PROSITE" id="PS50088">
    <property type="entry name" value="ANK_REPEAT"/>
    <property type="match status" value="6"/>
</dbReference>
<feature type="repeat" description="ANK" evidence="3">
    <location>
        <begin position="441"/>
        <end position="465"/>
    </location>
</feature>
<dbReference type="InterPro" id="IPR036770">
    <property type="entry name" value="Ankyrin_rpt-contain_sf"/>
</dbReference>
<evidence type="ECO:0000256" key="1">
    <source>
        <dbReference type="ARBA" id="ARBA00022737"/>
    </source>
</evidence>
<dbReference type="InterPro" id="IPR001496">
    <property type="entry name" value="SOCS_box"/>
</dbReference>
<sequence>MSELSKLHQAIVAEDIQDITHIIKGGADVNAVFNQETAFTKALTVGCPAAADMVMTSSKFDPNAGNQFNTSPLLVSVREDRVHYVNRLLTMGARVNDANIRGSTPLMACAWTDNAEIAQLLIDHGADLNQADMMGRTALHHACSHVAVKVASLLVRSKCDLNHQSNNRETPLMCALPSTYNSQVARKQVSDMLMISEMLIRAGSNLNAQEDRGKTALHRTVECHDIHGLCLLAESGCEINIKDKSGQTAFHLALSQHPPQFDIARFLLYYGADPNEKVPHLNTTPIVPPLSLLLKLRRSYNELGNSWSYDRLLQCLQRCVYPTLALLQAVSDADRNIPSSIPLEQDVARNVLQWLQANQPCSLQFQSMLKIRQALGSSHIFKKISRLPITLVLKEYLSLGLQQDWLPLTTFCQLHLHIRDFKNDLAKEIIQDRRNINLFIDGRTPLAVAIEVGNTEIAMLLLSNSGFCPNIVNSAADNALHVAAQYGRDELVEEIIKRYRDIDKVNFKKCTSLKVAIEAGNFTLAAILIQKGANVRSPRGSISLLHMAAACGCPQVVQLILSRGVRPNVKDNFKNTPLHLAASKGGLYVQRQIVVPGLYRDPIAESLDAIQMILNVSRPKFIKPDTGHSEVVKCLISHGASLTKVNEDHQTPVQVAELYKAQDVLDVLTKSAV</sequence>
<dbReference type="GO" id="GO:0005634">
    <property type="term" value="C:nucleus"/>
    <property type="evidence" value="ECO:0007669"/>
    <property type="project" value="TreeGrafter"/>
</dbReference>
<feature type="repeat" description="ANK" evidence="3">
    <location>
        <begin position="134"/>
        <end position="166"/>
    </location>
</feature>
<comment type="caution">
    <text evidence="5">The sequence shown here is derived from an EMBL/GenBank/DDBJ whole genome shotgun (WGS) entry which is preliminary data.</text>
</comment>